<evidence type="ECO:0000256" key="4">
    <source>
        <dbReference type="ARBA" id="ARBA00022679"/>
    </source>
</evidence>
<evidence type="ECO:0000256" key="1">
    <source>
        <dbReference type="ARBA" id="ARBA00004236"/>
    </source>
</evidence>
<evidence type="ECO:0000256" key="6">
    <source>
        <dbReference type="SAM" id="MobiDB-lite"/>
    </source>
</evidence>
<dbReference type="GO" id="GO:0016757">
    <property type="term" value="F:glycosyltransferase activity"/>
    <property type="evidence" value="ECO:0007669"/>
    <property type="project" value="UniProtKB-KW"/>
</dbReference>
<keyword evidence="4" id="KW-0808">Transferase</keyword>
<dbReference type="PANTHER" id="PTHR43646">
    <property type="entry name" value="GLYCOSYLTRANSFERASE"/>
    <property type="match status" value="1"/>
</dbReference>
<sequence length="262" mass="30003">MLSIIIPTLNEENYLPFLLESIKNQDFKDYEIIVADAGSHDKTREIAKNFGCKVVSGGLPAKGRNEGTKFSRGNLLLFLDADLKLPEGFLNNSLKEFDKRKLDIASYYLKPETGSKIIKAGFDFFYNRPIDFTEKFLAHGAMGILVKKEIFKKIGGFDEKIKLAEDHYFARQGAKIGRFGIIKSTKIYISLRRFEKDGYFKTFFKYLCCHFYMFSGKAVKSDVFGYRFSHYSKTEPFSSKEGAKVKKRTKSSSPVQNDKNKV</sequence>
<keyword evidence="3" id="KW-0328">Glycosyltransferase</keyword>
<reference evidence="9" key="1">
    <citation type="submission" date="2017-09" db="EMBL/GenBank/DDBJ databases">
        <title>Depth-based differentiation of microbial function through sediment-hosted aquifers and enrichment of novel symbionts in the deep terrestrial subsurface.</title>
        <authorList>
            <person name="Probst A.J."/>
            <person name="Ladd B."/>
            <person name="Jarett J.K."/>
            <person name="Geller-Mcgrath D.E."/>
            <person name="Sieber C.M.K."/>
            <person name="Emerson J.B."/>
            <person name="Anantharaman K."/>
            <person name="Thomas B.C."/>
            <person name="Malmstrom R."/>
            <person name="Stieglmeier M."/>
            <person name="Klingl A."/>
            <person name="Woyke T."/>
            <person name="Ryan C.M."/>
            <person name="Banfield J.F."/>
        </authorList>
    </citation>
    <scope>NUCLEOTIDE SEQUENCE [LARGE SCALE GENOMIC DNA]</scope>
</reference>
<dbReference type="GO" id="GO:0005886">
    <property type="term" value="C:plasma membrane"/>
    <property type="evidence" value="ECO:0007669"/>
    <property type="project" value="UniProtKB-SubCell"/>
</dbReference>
<comment type="caution">
    <text evidence="8">The sequence shown here is derived from an EMBL/GenBank/DDBJ whole genome shotgun (WGS) entry which is preliminary data.</text>
</comment>
<keyword evidence="2" id="KW-1003">Cell membrane</keyword>
<dbReference type="Gene3D" id="3.90.550.10">
    <property type="entry name" value="Spore Coat Polysaccharide Biosynthesis Protein SpsA, Chain A"/>
    <property type="match status" value="1"/>
</dbReference>
<evidence type="ECO:0000259" key="7">
    <source>
        <dbReference type="Pfam" id="PF00535"/>
    </source>
</evidence>
<dbReference type="AlphaFoldDB" id="A0A2M7D7J3"/>
<evidence type="ECO:0000313" key="9">
    <source>
        <dbReference type="Proteomes" id="UP000230304"/>
    </source>
</evidence>
<protein>
    <recommendedName>
        <fullName evidence="7">Glycosyltransferase 2-like domain-containing protein</fullName>
    </recommendedName>
</protein>
<name>A0A2M7D7J3_9BACT</name>
<dbReference type="Proteomes" id="UP000230304">
    <property type="component" value="Unassembled WGS sequence"/>
</dbReference>
<dbReference type="PANTHER" id="PTHR43646:SF2">
    <property type="entry name" value="GLYCOSYLTRANSFERASE 2-LIKE DOMAIN-CONTAINING PROTEIN"/>
    <property type="match status" value="1"/>
</dbReference>
<evidence type="ECO:0000256" key="3">
    <source>
        <dbReference type="ARBA" id="ARBA00022676"/>
    </source>
</evidence>
<comment type="subcellular location">
    <subcellularLocation>
        <location evidence="1">Cell membrane</location>
    </subcellularLocation>
</comment>
<proteinExistence type="predicted"/>
<organism evidence="8 9">
    <name type="scientific">Candidatus Nealsonbacteria bacterium CG02_land_8_20_14_3_00_40_11</name>
    <dbReference type="NCBI Taxonomy" id="1974700"/>
    <lineage>
        <taxon>Bacteria</taxon>
        <taxon>Candidatus Nealsoniibacteriota</taxon>
    </lineage>
</organism>
<feature type="domain" description="Glycosyltransferase 2-like" evidence="7">
    <location>
        <begin position="3"/>
        <end position="119"/>
    </location>
</feature>
<evidence type="ECO:0000313" key="8">
    <source>
        <dbReference type="EMBL" id="PIV42253.1"/>
    </source>
</evidence>
<keyword evidence="5" id="KW-0472">Membrane</keyword>
<dbReference type="Pfam" id="PF00535">
    <property type="entry name" value="Glycos_transf_2"/>
    <property type="match status" value="1"/>
</dbReference>
<gene>
    <name evidence="8" type="ORF">COS26_02405</name>
</gene>
<feature type="compositionally biased region" description="Polar residues" evidence="6">
    <location>
        <begin position="251"/>
        <end position="262"/>
    </location>
</feature>
<dbReference type="SUPFAM" id="SSF53448">
    <property type="entry name" value="Nucleotide-diphospho-sugar transferases"/>
    <property type="match status" value="1"/>
</dbReference>
<evidence type="ECO:0000256" key="5">
    <source>
        <dbReference type="ARBA" id="ARBA00023136"/>
    </source>
</evidence>
<accession>A0A2M7D7J3</accession>
<feature type="region of interest" description="Disordered" evidence="6">
    <location>
        <begin position="234"/>
        <end position="262"/>
    </location>
</feature>
<dbReference type="InterPro" id="IPR029044">
    <property type="entry name" value="Nucleotide-diphossugar_trans"/>
</dbReference>
<dbReference type="EMBL" id="PEUA01000053">
    <property type="protein sequence ID" value="PIV42253.1"/>
    <property type="molecule type" value="Genomic_DNA"/>
</dbReference>
<evidence type="ECO:0000256" key="2">
    <source>
        <dbReference type="ARBA" id="ARBA00022475"/>
    </source>
</evidence>
<dbReference type="InterPro" id="IPR001173">
    <property type="entry name" value="Glyco_trans_2-like"/>
</dbReference>